<keyword evidence="2" id="KW-1185">Reference proteome</keyword>
<sequence length="372" mass="40031">MLSTGKLALIASRVKAGAQKLAAVTIHTKSVDTPRGPRDGAKPPVEDKAWTPIVDRSFSVIDRTLAMVPQLAPGERQAAPDAVLEAADLPNPAGKARAVVTFGINPDELTRFAQEQNLLFDNARDVKDFSGERIHDVPAAVTALTPRLPLGHAMEPAELSQYAANGMDVDANGVKLQGFDYLMQLRPLHRTADGGTTGWNTQQAHFHQGEEFFHDQRLLHGVVPQGVTVVLFHPGGAEVAPGGTFVAIKIDPRAGHQFCTIHDQLLWLNPALRNAVRQPGALDAQTVIALHQFLDRHKVIPGVEFDELTKADLARASALVVSSHTKDAAPSGEEGENLMAKQTMAIANPEKYGAFLPWSDNAAGVPRDGRTK</sequence>
<protein>
    <submittedName>
        <fullName evidence="1">Uncharacterized protein</fullName>
    </submittedName>
</protein>
<dbReference type="EMBL" id="JACORU010000002">
    <property type="protein sequence ID" value="MBC5764360.1"/>
    <property type="molecule type" value="Genomic_DNA"/>
</dbReference>
<name>A0A923S1J8_9BURK</name>
<gene>
    <name evidence="1" type="ORF">H8R02_07865</name>
</gene>
<evidence type="ECO:0000313" key="2">
    <source>
        <dbReference type="Proteomes" id="UP000596827"/>
    </source>
</evidence>
<dbReference type="AlphaFoldDB" id="A0A923S1J8"/>
<accession>A0A923S1J8</accession>
<organism evidence="1 2">
    <name type="scientific">Ramlibacter albus</name>
    <dbReference type="NCBI Taxonomy" id="2079448"/>
    <lineage>
        <taxon>Bacteria</taxon>
        <taxon>Pseudomonadati</taxon>
        <taxon>Pseudomonadota</taxon>
        <taxon>Betaproteobacteria</taxon>
        <taxon>Burkholderiales</taxon>
        <taxon>Comamonadaceae</taxon>
        <taxon>Ramlibacter</taxon>
    </lineage>
</organism>
<comment type="caution">
    <text evidence="1">The sequence shown here is derived from an EMBL/GenBank/DDBJ whole genome shotgun (WGS) entry which is preliminary data.</text>
</comment>
<proteinExistence type="predicted"/>
<dbReference type="Proteomes" id="UP000596827">
    <property type="component" value="Unassembled WGS sequence"/>
</dbReference>
<dbReference type="RefSeq" id="WP_187080834.1">
    <property type="nucleotide sequence ID" value="NZ_JACORU010000002.1"/>
</dbReference>
<evidence type="ECO:0000313" key="1">
    <source>
        <dbReference type="EMBL" id="MBC5764360.1"/>
    </source>
</evidence>
<reference evidence="1" key="1">
    <citation type="submission" date="2020-08" db="EMBL/GenBank/DDBJ databases">
        <title>Ramlibacter sp. GTP1 16S ribosomal RNA gene genome sequencing and assembly.</title>
        <authorList>
            <person name="Kang M."/>
        </authorList>
    </citation>
    <scope>NUCLEOTIDE SEQUENCE</scope>
    <source>
        <strain evidence="1">GTP1</strain>
    </source>
</reference>